<dbReference type="eggNOG" id="ENOG502S5DD">
    <property type="taxonomic scope" value="Eukaryota"/>
</dbReference>
<evidence type="ECO:0008006" key="3">
    <source>
        <dbReference type="Google" id="ProtNLM"/>
    </source>
</evidence>
<reference evidence="2" key="2">
    <citation type="submission" date="2013-04" db="EMBL/GenBank/DDBJ databases">
        <title>Genomic mechanisms accounting for the adaptation to parasitism in nematode-trapping fungi.</title>
        <authorList>
            <person name="Ahren D.G."/>
        </authorList>
    </citation>
    <scope>NUCLEOTIDE SEQUENCE [LARGE SCALE GENOMIC DNA]</scope>
    <source>
        <strain evidence="2">CBS 200.50</strain>
    </source>
</reference>
<dbReference type="HOGENOM" id="CLU_1304814_0_0_1"/>
<evidence type="ECO:0000313" key="2">
    <source>
        <dbReference type="Proteomes" id="UP000015100"/>
    </source>
</evidence>
<name>S7ZXW9_DACHA</name>
<dbReference type="STRING" id="1284197.S7ZXW9"/>
<evidence type="ECO:0000313" key="1">
    <source>
        <dbReference type="EMBL" id="EPS35615.1"/>
    </source>
</evidence>
<comment type="caution">
    <text evidence="1">The sequence shown here is derived from an EMBL/GenBank/DDBJ whole genome shotgun (WGS) entry which is preliminary data.</text>
</comment>
<sequence length="211" mass="22812">MGLNGKSAPAITRPIAKSIQLQADTPYPKVLVSVGGADVNRVHDVIDGRIWFFPETEGTNGWDSPTGGSEVWYQIDFGSSTATRTGVEKDVSSPVYTSAVANGITRASWTSVSVNQIRIAFTPKSGMKVRLVEFKFFSDLVRDPVTTTTTSITTTTTTTARTTTATTLSTTASRTTIYSIYDSMWVPASMHRCASQYCTSKVDTGFGLRLP</sequence>
<proteinExistence type="predicted"/>
<dbReference type="AlphaFoldDB" id="S7ZXW9"/>
<protein>
    <recommendedName>
        <fullName evidence="3">F5/8 type C domain-containing protein</fullName>
    </recommendedName>
</protein>
<reference evidence="1 2" key="1">
    <citation type="journal article" date="2013" name="PLoS Genet.">
        <title>Genomic mechanisms accounting for the adaptation to parasitism in nematode-trapping fungi.</title>
        <authorList>
            <person name="Meerupati T."/>
            <person name="Andersson K.M."/>
            <person name="Friman E."/>
            <person name="Kumar D."/>
            <person name="Tunlid A."/>
            <person name="Ahren D."/>
        </authorList>
    </citation>
    <scope>NUCLEOTIDE SEQUENCE [LARGE SCALE GENOMIC DNA]</scope>
    <source>
        <strain evidence="1 2">CBS 200.50</strain>
    </source>
</reference>
<keyword evidence="2" id="KW-1185">Reference proteome</keyword>
<organism evidence="1 2">
    <name type="scientific">Dactylellina haptotyla (strain CBS 200.50)</name>
    <name type="common">Nematode-trapping fungus</name>
    <name type="synonym">Monacrosporium haptotylum</name>
    <dbReference type="NCBI Taxonomy" id="1284197"/>
    <lineage>
        <taxon>Eukaryota</taxon>
        <taxon>Fungi</taxon>
        <taxon>Dikarya</taxon>
        <taxon>Ascomycota</taxon>
        <taxon>Pezizomycotina</taxon>
        <taxon>Orbiliomycetes</taxon>
        <taxon>Orbiliales</taxon>
        <taxon>Orbiliaceae</taxon>
        <taxon>Dactylellina</taxon>
    </lineage>
</organism>
<dbReference type="Proteomes" id="UP000015100">
    <property type="component" value="Unassembled WGS sequence"/>
</dbReference>
<dbReference type="EMBL" id="AQGS01001094">
    <property type="protein sequence ID" value="EPS35615.1"/>
    <property type="molecule type" value="Genomic_DNA"/>
</dbReference>
<accession>S7ZXW9</accession>
<dbReference type="OrthoDB" id="5382128at2759"/>
<gene>
    <name evidence="1" type="ORF">H072_10982</name>
</gene>